<gene>
    <name evidence="3" type="ORF">ABAZ39_14985</name>
</gene>
<dbReference type="AlphaFoldDB" id="A0A060DKA8"/>
<keyword evidence="2" id="KW-0472">Membrane</keyword>
<feature type="region of interest" description="Disordered" evidence="1">
    <location>
        <begin position="140"/>
        <end position="203"/>
    </location>
</feature>
<evidence type="ECO:0008006" key="5">
    <source>
        <dbReference type="Google" id="ProtNLM"/>
    </source>
</evidence>
<dbReference type="KEGG" id="abq:ABAZ39_14985"/>
<organism evidence="3 4">
    <name type="scientific">Azospirillum argentinense</name>
    <dbReference type="NCBI Taxonomy" id="2970906"/>
    <lineage>
        <taxon>Bacteria</taxon>
        <taxon>Pseudomonadati</taxon>
        <taxon>Pseudomonadota</taxon>
        <taxon>Alphaproteobacteria</taxon>
        <taxon>Rhodospirillales</taxon>
        <taxon>Azospirillaceae</taxon>
        <taxon>Azospirillum</taxon>
    </lineage>
</organism>
<feature type="compositionally biased region" description="Basic and acidic residues" evidence="1">
    <location>
        <begin position="192"/>
        <end position="203"/>
    </location>
</feature>
<feature type="transmembrane region" description="Helical" evidence="2">
    <location>
        <begin position="117"/>
        <end position="140"/>
    </location>
</feature>
<dbReference type="EMBL" id="CP007794">
    <property type="protein sequence ID" value="AIB13265.1"/>
    <property type="molecule type" value="Genomic_DNA"/>
</dbReference>
<accession>A0A060DKA8</accession>
<evidence type="ECO:0000313" key="3">
    <source>
        <dbReference type="EMBL" id="AIB13265.1"/>
    </source>
</evidence>
<name>A0A060DKA8_9PROT</name>
<protein>
    <recommendedName>
        <fullName evidence="5">Cyclase dehydrase</fullName>
    </recommendedName>
</protein>
<keyword evidence="3" id="KW-0614">Plasmid</keyword>
<dbReference type="RefSeq" id="WP_040133807.1">
    <property type="nucleotide sequence ID" value="NZ_CP007794.1"/>
</dbReference>
<evidence type="ECO:0000313" key="4">
    <source>
        <dbReference type="Proteomes" id="UP000027186"/>
    </source>
</evidence>
<evidence type="ECO:0000256" key="1">
    <source>
        <dbReference type="SAM" id="MobiDB-lite"/>
    </source>
</evidence>
<keyword evidence="2" id="KW-1133">Transmembrane helix</keyword>
<geneLocation type="plasmid" evidence="3 4">
    <name>AbAZ39_p1</name>
</geneLocation>
<sequence length="203" mass="21824">MTYTISNIARSKGDPKVLHSGPSSLGASDRLARALGWYSIGLGLTELFAAKRITRTLGMEGKEALVRAYGVRELGHGIVSLSPDKHLGLWSRVAGDGLDIATLMTAMRHDNPKRDNVGIALAAVLGVTLLDIIGAQGVTARHRRPHDRPRSYRDRTGFPQGVQAARGAARDFKVPPDMRAAPALAAVSNRAPQEKAQEKARPH</sequence>
<dbReference type="Proteomes" id="UP000027186">
    <property type="component" value="Plasmid AbAZ39_p1"/>
</dbReference>
<evidence type="ECO:0000256" key="2">
    <source>
        <dbReference type="SAM" id="Phobius"/>
    </source>
</evidence>
<reference evidence="3 4" key="1">
    <citation type="journal article" date="2014" name="Genome Announc.">
        <title>Complete Genome Sequence of the Model Rhizosphere Strain Azospirillum brasilense Az39, Successfully Applied in Agriculture.</title>
        <authorList>
            <person name="Rivera D."/>
            <person name="Revale S."/>
            <person name="Molina R."/>
            <person name="Gualpa J."/>
            <person name="Puente M."/>
            <person name="Maroniche G."/>
            <person name="Paris G."/>
            <person name="Baker D."/>
            <person name="Clavijo B."/>
            <person name="McLay K."/>
            <person name="Spaepen S."/>
            <person name="Perticari A."/>
            <person name="Vazquez M."/>
            <person name="Wisniewski-Dye F."/>
            <person name="Watkins C."/>
            <person name="Martinez-Abarca F."/>
            <person name="Vanderleyden J."/>
            <person name="Cassan F."/>
        </authorList>
    </citation>
    <scope>NUCLEOTIDE SEQUENCE [LARGE SCALE GENOMIC DNA]</scope>
    <source>
        <strain evidence="3 4">Az39</strain>
        <plasmid evidence="3">AbAZ39_p1</plasmid>
    </source>
</reference>
<keyword evidence="2" id="KW-0812">Transmembrane</keyword>
<proteinExistence type="predicted"/>